<dbReference type="InterPro" id="IPR016024">
    <property type="entry name" value="ARM-type_fold"/>
</dbReference>
<evidence type="ECO:0000313" key="2">
    <source>
        <dbReference type="EMBL" id="KFM80185.1"/>
    </source>
</evidence>
<feature type="region of interest" description="Disordered" evidence="1">
    <location>
        <begin position="730"/>
        <end position="850"/>
    </location>
</feature>
<evidence type="ECO:0000313" key="3">
    <source>
        <dbReference type="Proteomes" id="UP000054359"/>
    </source>
</evidence>
<dbReference type="EMBL" id="KK121307">
    <property type="protein sequence ID" value="KFM80185.1"/>
    <property type="molecule type" value="Genomic_DNA"/>
</dbReference>
<dbReference type="GO" id="GO:0005634">
    <property type="term" value="C:nucleus"/>
    <property type="evidence" value="ECO:0007669"/>
    <property type="project" value="TreeGrafter"/>
</dbReference>
<feature type="compositionally biased region" description="Acidic residues" evidence="1">
    <location>
        <begin position="825"/>
        <end position="839"/>
    </location>
</feature>
<dbReference type="PANTHER" id="PTHR34105:SF1">
    <property type="entry name" value="PROLINE-, GLUTAMIC ACID- AND LEUCINE-RICH PROTEIN 1"/>
    <property type="match status" value="1"/>
</dbReference>
<feature type="non-terminal residue" evidence="2">
    <location>
        <position position="867"/>
    </location>
</feature>
<dbReference type="AlphaFoldDB" id="A0A087US46"/>
<name>A0A087US46_STEMI</name>
<gene>
    <name evidence="2" type="ORF">X975_19289</name>
</gene>
<dbReference type="SUPFAM" id="SSF48371">
    <property type="entry name" value="ARM repeat"/>
    <property type="match status" value="1"/>
</dbReference>
<sequence length="867" mass="98590">MYALAEKVLDPSVPLKDKRTYLVSLLYYKNLPAEPEENIKIIEELLSSPETRRDGLLFLRTALERREKLNEESMGFRVCEILKESDDYSVKELSYSILTVIVERLFKSSQRSDSANDFLSRLIPVLMTKISENEWALGAIQCLAVCLKEIHLIPPSLKNEFEDFLLEQIDCVSTDSIEAIADCYVAFMHCIAKGSPKLYKEEWLIHYKKMLTTMQQILNNFVLFITSDQMRKVPLDENLILPMPPLPDDVYISRLSETRRFVNLCKCLAKMISSCPEHPVHVPVLDTLNFVSRMFNLQELVQGTSTSVEVADVIALLPMMQDAVFVLLEALILKFDLRECIYFVVALLETAIKISTSNTISRFAISRLRFMTWSILHNFLKRHGAKSGNLFANSAVIIEELLKDISVSTVQREQTSKPHQSIQHPERNNSKNYVSDISSCTEALKALRYLIATSKSFIRRKNFEEILTNVLCISKKVQVLQTSPEFPFPYTDEDCRKHLLQLLMTLLICKYPIQASSGMEIIKIVDNAIYDPSIKVTGLIHHALLIFDLYLHPNKPSPESSAALDKSSDADVLNVIENEQVSAWENVNMCVMNNNLHIEKVSVPSETPYRVAEVFHSHNENDLHQRDFVPAEAFSPHYSEQQDEGLCNGDDAGNVLNSSQSHDSIEYEDDIEEVRSYTEEEMNQDLAMAEEPIYIPTQSVKSSHVNSTNEQSDGAVEEYDELTQRKNNLIPIHNSNNGDIQQNGMCSTDEELPSTSCQKDIPENGAYAYEEEDVEEEEEDEEGDGDGDEEYEVDEEEETPYVPSRKHGAEYLDANLPSNKRLKVDDEEVEHEEETEGNSESDNRSPTFPEMCADFNLVEAESVNTAS</sequence>
<dbReference type="PANTHER" id="PTHR34105">
    <property type="entry name" value="PROLINE-, GLUTAMIC ACID- AND LEUCINE-RICH PROTEIN 1"/>
    <property type="match status" value="1"/>
</dbReference>
<evidence type="ECO:0000256" key="1">
    <source>
        <dbReference type="SAM" id="MobiDB-lite"/>
    </source>
</evidence>
<keyword evidence="3" id="KW-1185">Reference proteome</keyword>
<feature type="compositionally biased region" description="Polar residues" evidence="1">
    <location>
        <begin position="733"/>
        <end position="746"/>
    </location>
</feature>
<dbReference type="GO" id="GO:0006364">
    <property type="term" value="P:rRNA processing"/>
    <property type="evidence" value="ECO:0007669"/>
    <property type="project" value="TreeGrafter"/>
</dbReference>
<dbReference type="OrthoDB" id="6431859at2759"/>
<dbReference type="Proteomes" id="UP000054359">
    <property type="component" value="Unassembled WGS sequence"/>
</dbReference>
<organism evidence="2 3">
    <name type="scientific">Stegodyphus mimosarum</name>
    <name type="common">African social velvet spider</name>
    <dbReference type="NCBI Taxonomy" id="407821"/>
    <lineage>
        <taxon>Eukaryota</taxon>
        <taxon>Metazoa</taxon>
        <taxon>Ecdysozoa</taxon>
        <taxon>Arthropoda</taxon>
        <taxon>Chelicerata</taxon>
        <taxon>Arachnida</taxon>
        <taxon>Araneae</taxon>
        <taxon>Araneomorphae</taxon>
        <taxon>Entelegynae</taxon>
        <taxon>Eresoidea</taxon>
        <taxon>Eresidae</taxon>
        <taxon>Stegodyphus</taxon>
    </lineage>
</organism>
<dbReference type="STRING" id="407821.A0A087US46"/>
<dbReference type="OMA" id="INAMENT"/>
<proteinExistence type="predicted"/>
<protein>
    <submittedName>
        <fullName evidence="2">Proline-, glutamic acid-and leucine-rich protein 1</fullName>
    </submittedName>
</protein>
<accession>A0A087US46</accession>
<feature type="compositionally biased region" description="Acidic residues" evidence="1">
    <location>
        <begin position="769"/>
        <end position="799"/>
    </location>
</feature>
<reference evidence="2 3" key="1">
    <citation type="submission" date="2013-11" db="EMBL/GenBank/DDBJ databases">
        <title>Genome sequencing of Stegodyphus mimosarum.</title>
        <authorList>
            <person name="Bechsgaard J."/>
        </authorList>
    </citation>
    <scope>NUCLEOTIDE SEQUENCE [LARGE SCALE GENOMIC DNA]</scope>
</reference>